<protein>
    <submittedName>
        <fullName evidence="2">RTA1 domain protein</fullName>
    </submittedName>
</protein>
<reference evidence="3" key="2">
    <citation type="submission" date="2016-02" db="EMBL/GenBank/DDBJ databases">
        <title>Genome sequencing of Aspergillus luchuensis NBRC 4314.</title>
        <authorList>
            <person name="Yamada O."/>
        </authorList>
    </citation>
    <scope>NUCLEOTIDE SEQUENCE [LARGE SCALE GENOMIC DNA]</scope>
    <source>
        <strain evidence="3">RIB 2604</strain>
    </source>
</reference>
<name>A0A146FB34_ASPKA</name>
<keyword evidence="1" id="KW-1133">Transmembrane helix</keyword>
<organism evidence="2 3">
    <name type="scientific">Aspergillus kawachii</name>
    <name type="common">White koji mold</name>
    <name type="synonym">Aspergillus awamori var. kawachi</name>
    <dbReference type="NCBI Taxonomy" id="1069201"/>
    <lineage>
        <taxon>Eukaryota</taxon>
        <taxon>Fungi</taxon>
        <taxon>Dikarya</taxon>
        <taxon>Ascomycota</taxon>
        <taxon>Pezizomycotina</taxon>
        <taxon>Eurotiomycetes</taxon>
        <taxon>Eurotiomycetidae</taxon>
        <taxon>Eurotiales</taxon>
        <taxon>Aspergillaceae</taxon>
        <taxon>Aspergillus</taxon>
        <taxon>Aspergillus subgen. Circumdati</taxon>
    </lineage>
</organism>
<dbReference type="AlphaFoldDB" id="A0A146FB34"/>
<reference evidence="2 3" key="1">
    <citation type="journal article" date="2016" name="DNA Res.">
        <title>Genome sequence of Aspergillus luchuensis NBRC 4314.</title>
        <authorList>
            <person name="Yamada O."/>
            <person name="Machida M."/>
            <person name="Hosoyama A."/>
            <person name="Goto M."/>
            <person name="Takahashi T."/>
            <person name="Futagami T."/>
            <person name="Yamagata Y."/>
            <person name="Takeuchi M."/>
            <person name="Kobayashi T."/>
            <person name="Koike H."/>
            <person name="Abe K."/>
            <person name="Asai K."/>
            <person name="Arita M."/>
            <person name="Fujita N."/>
            <person name="Fukuda K."/>
            <person name="Higa K."/>
            <person name="Horikawa H."/>
            <person name="Ishikawa T."/>
            <person name="Jinno K."/>
            <person name="Kato Y."/>
            <person name="Kirimura K."/>
            <person name="Mizutani O."/>
            <person name="Nakasone K."/>
            <person name="Sano M."/>
            <person name="Shiraishi Y."/>
            <person name="Tsukahara M."/>
            <person name="Gomi K."/>
        </authorList>
    </citation>
    <scope>NUCLEOTIDE SEQUENCE [LARGE SCALE GENOMIC DNA]</scope>
    <source>
        <strain evidence="2 3">RIB 2604</strain>
    </source>
</reference>
<evidence type="ECO:0000313" key="3">
    <source>
        <dbReference type="Proteomes" id="UP000075230"/>
    </source>
</evidence>
<keyword evidence="1" id="KW-0472">Membrane</keyword>
<sequence>MSASGHGSSETQKYGSDTCHAYVDGVSTSYGYVPSLAAASTFVALFGASMLGHAIQMSKFSDGQPEFGLLNVPMLRHHISCKLPPLS</sequence>
<keyword evidence="1" id="KW-0812">Transmembrane</keyword>
<accession>A0A146FB34</accession>
<gene>
    <name evidence="2" type="ORF">RIB2604_01601060</name>
</gene>
<dbReference type="Proteomes" id="UP000075230">
    <property type="component" value="Unassembled WGS sequence"/>
</dbReference>
<dbReference type="EMBL" id="BCWF01000016">
    <property type="protein sequence ID" value="GAT22691.1"/>
    <property type="molecule type" value="Genomic_DNA"/>
</dbReference>
<comment type="caution">
    <text evidence="2">The sequence shown here is derived from an EMBL/GenBank/DDBJ whole genome shotgun (WGS) entry which is preliminary data.</text>
</comment>
<evidence type="ECO:0000256" key="1">
    <source>
        <dbReference type="SAM" id="Phobius"/>
    </source>
</evidence>
<dbReference type="VEuPathDB" id="FungiDB:ASPFODRAFT_199350"/>
<feature type="transmembrane region" description="Helical" evidence="1">
    <location>
        <begin position="32"/>
        <end position="51"/>
    </location>
</feature>
<evidence type="ECO:0000313" key="2">
    <source>
        <dbReference type="EMBL" id="GAT22691.1"/>
    </source>
</evidence>
<proteinExistence type="predicted"/>